<feature type="region of interest" description="Disordered" evidence="3">
    <location>
        <begin position="385"/>
        <end position="445"/>
    </location>
</feature>
<accession>A0A7K9V663</accession>
<name>A0A7K9V663_ANSSE</name>
<dbReference type="GO" id="GO:0005634">
    <property type="term" value="C:nucleus"/>
    <property type="evidence" value="ECO:0007669"/>
    <property type="project" value="TreeGrafter"/>
</dbReference>
<sequence length="461" mass="53946">MDRRKKPLDVAASSLVDLKAELFRKQEEFKKEKLLKDAGIFAKPKPSNKKPSIWNKQNTGVANRAEKDIEQKAEEDQTLDKSRKKLEEKAKLYEKMTKGDFPDEETEDLYLVDFTQKIIDKQREVQELYQNEATKKTLEKETDDEETQPEMEIPPPEDPDEEWVDYVDSLGRSRRCMKKDLPSLLKMDQELQGKRLGPDGNTLLSEDMKRELQRQQWEKEEEEALRKPMGPIHYEDIRENEARQLGVGYFAFSRDQELRHKQRATLDMLREQTLDQRTKREQIKEKRKAALEARLSKLRARKVKKLREDGLEEEAEKLENGGMISCLFNINTCLQAEPEAPRATAASRKVEVVIQERRDTKPGVPYVREWDKGKELMFGQWTKKQEELRDERDPEFAPPSDYFMGQKKDDSCRSQNLNTQACDCSAQDVPPPAQPYSGDTQNQEPLYQSLDDMLSYYRQVT</sequence>
<dbReference type="AlphaFoldDB" id="A0A7K9V663"/>
<dbReference type="PANTHER" id="PTHR15885:SF1">
    <property type="entry name" value="COILED-COIL DOMAIN-CONTAINING PROTEIN 174"/>
    <property type="match status" value="1"/>
</dbReference>
<dbReference type="InterPro" id="IPR057464">
    <property type="entry name" value="CCDC174_GRSR"/>
</dbReference>
<keyword evidence="1 2" id="KW-0175">Coiled coil</keyword>
<dbReference type="OrthoDB" id="333551at2759"/>
<feature type="region of interest" description="Disordered" evidence="3">
    <location>
        <begin position="42"/>
        <end position="82"/>
    </location>
</feature>
<comment type="caution">
    <text evidence="5">The sequence shown here is derived from an EMBL/GenBank/DDBJ whole genome shotgun (WGS) entry which is preliminary data.</text>
</comment>
<dbReference type="EMBL" id="VXAA01004006">
    <property type="protein sequence ID" value="NXI68579.1"/>
    <property type="molecule type" value="Genomic_DNA"/>
</dbReference>
<dbReference type="Pfam" id="PF25449">
    <property type="entry name" value="CCDC174_GRSR"/>
    <property type="match status" value="1"/>
</dbReference>
<protein>
    <submittedName>
        <fullName evidence="5">CC174 protein</fullName>
    </submittedName>
</protein>
<evidence type="ECO:0000256" key="3">
    <source>
        <dbReference type="SAM" id="MobiDB-lite"/>
    </source>
</evidence>
<evidence type="ECO:0000256" key="2">
    <source>
        <dbReference type="SAM" id="Coils"/>
    </source>
</evidence>
<dbReference type="Pfam" id="PF13300">
    <property type="entry name" value="DUF4078"/>
    <property type="match status" value="1"/>
</dbReference>
<feature type="non-terminal residue" evidence="5">
    <location>
        <position position="461"/>
    </location>
</feature>
<gene>
    <name evidence="5" type="primary">Ccdc174</name>
    <name evidence="5" type="ORF">ANSSEM_R02187</name>
</gene>
<evidence type="ECO:0000256" key="1">
    <source>
        <dbReference type="ARBA" id="ARBA00023054"/>
    </source>
</evidence>
<proteinExistence type="predicted"/>
<dbReference type="PANTHER" id="PTHR15885">
    <property type="entry name" value="COILED-COIL DOMAIN-CONTAINING PROTEIN 174"/>
    <property type="match status" value="1"/>
</dbReference>
<feature type="compositionally biased region" description="Basic and acidic residues" evidence="3">
    <location>
        <begin position="385"/>
        <end position="395"/>
    </location>
</feature>
<feature type="region of interest" description="Disordered" evidence="3">
    <location>
        <begin position="130"/>
        <end position="163"/>
    </location>
</feature>
<feature type="domain" description="CCDC174 alpha/beta GRSR" evidence="4">
    <location>
        <begin position="163"/>
        <end position="192"/>
    </location>
</feature>
<feature type="coiled-coil region" evidence="2">
    <location>
        <begin position="281"/>
        <end position="308"/>
    </location>
</feature>
<evidence type="ECO:0000259" key="4">
    <source>
        <dbReference type="Pfam" id="PF25449"/>
    </source>
</evidence>
<keyword evidence="6" id="KW-1185">Reference proteome</keyword>
<reference evidence="5 6" key="1">
    <citation type="submission" date="2019-09" db="EMBL/GenBank/DDBJ databases">
        <title>Bird 10,000 Genomes (B10K) Project - Family phase.</title>
        <authorList>
            <person name="Zhang G."/>
        </authorList>
    </citation>
    <scope>NUCLEOTIDE SEQUENCE [LARGE SCALE GENOMIC DNA]</scope>
    <source>
        <strain evidence="5">B10K-DU-001-57</strain>
        <tissue evidence="5">Muscle</tissue>
    </source>
</reference>
<evidence type="ECO:0000313" key="5">
    <source>
        <dbReference type="EMBL" id="NXI68579.1"/>
    </source>
</evidence>
<feature type="compositionally biased region" description="Basic and acidic residues" evidence="3">
    <location>
        <begin position="64"/>
        <end position="82"/>
    </location>
</feature>
<dbReference type="Proteomes" id="UP000567872">
    <property type="component" value="Unassembled WGS sequence"/>
</dbReference>
<dbReference type="InterPro" id="IPR025066">
    <property type="entry name" value="CCDC174-like"/>
</dbReference>
<organism evidence="5 6">
    <name type="scientific">Anseranas semipalmata</name>
    <name type="common">Magpie goose</name>
    <name type="synonym">Anas semipalmata</name>
    <dbReference type="NCBI Taxonomy" id="8851"/>
    <lineage>
        <taxon>Eukaryota</taxon>
        <taxon>Metazoa</taxon>
        <taxon>Chordata</taxon>
        <taxon>Craniata</taxon>
        <taxon>Vertebrata</taxon>
        <taxon>Euteleostomi</taxon>
        <taxon>Archelosauria</taxon>
        <taxon>Archosauria</taxon>
        <taxon>Dinosauria</taxon>
        <taxon>Saurischia</taxon>
        <taxon>Theropoda</taxon>
        <taxon>Coelurosauria</taxon>
        <taxon>Aves</taxon>
        <taxon>Neognathae</taxon>
        <taxon>Galloanserae</taxon>
        <taxon>Anseriformes</taxon>
        <taxon>Anseranatidae</taxon>
        <taxon>Anseranas</taxon>
    </lineage>
</organism>
<feature type="compositionally biased region" description="Acidic residues" evidence="3">
    <location>
        <begin position="141"/>
        <end position="163"/>
    </location>
</feature>
<feature type="non-terminal residue" evidence="5">
    <location>
        <position position="1"/>
    </location>
</feature>
<evidence type="ECO:0000313" key="6">
    <source>
        <dbReference type="Proteomes" id="UP000567872"/>
    </source>
</evidence>
<feature type="compositionally biased region" description="Polar residues" evidence="3">
    <location>
        <begin position="413"/>
        <end position="422"/>
    </location>
</feature>